<evidence type="ECO:0000256" key="2">
    <source>
        <dbReference type="SAM" id="MobiDB-lite"/>
    </source>
</evidence>
<name>A0AA85JN19_TRIRE</name>
<keyword evidence="1" id="KW-0175">Coiled coil</keyword>
<keyword evidence="3" id="KW-1185">Reference proteome</keyword>
<feature type="region of interest" description="Disordered" evidence="2">
    <location>
        <begin position="198"/>
        <end position="245"/>
    </location>
</feature>
<reference evidence="4" key="2">
    <citation type="submission" date="2023-11" db="UniProtKB">
        <authorList>
            <consortium name="WormBaseParasite"/>
        </authorList>
    </citation>
    <scope>IDENTIFICATION</scope>
</reference>
<reference evidence="3" key="1">
    <citation type="submission" date="2022-06" db="EMBL/GenBank/DDBJ databases">
        <authorList>
            <person name="Berger JAMES D."/>
            <person name="Berger JAMES D."/>
        </authorList>
    </citation>
    <scope>NUCLEOTIDE SEQUENCE [LARGE SCALE GENOMIC DNA]</scope>
</reference>
<feature type="region of interest" description="Disordered" evidence="2">
    <location>
        <begin position="147"/>
        <end position="176"/>
    </location>
</feature>
<feature type="coiled-coil region" evidence="1">
    <location>
        <begin position="563"/>
        <end position="615"/>
    </location>
</feature>
<evidence type="ECO:0000256" key="1">
    <source>
        <dbReference type="SAM" id="Coils"/>
    </source>
</evidence>
<sequence length="1041" mass="121425">MIDEEFRTILSHIRPLCADTKDEKDKSSISCLIKEISDLKRNDFEKLQRNELAKSLLYKLRSSQNTREIDGMQKLQLNNDLININTFKNAQKTLSLDKYLQSDSKTDFTKGRTHAATKQASLYRSRKCTLPTKKSLYKQISSLSAQSSTKLKKASHHDIMHKPPMDSDINGTKDSKPKKELLERIEVKKDCQDWISDENNYSSEAEDNNAESEKFINEDEIEGCEEDDGEEEQEGDEESDSQSTNKRYEGAYQQNVQGNLKGPTARTAKKEEYSLTNIRETISRLQGKELLQRAQAMETEFYERLIELRKENEIEVSKIVNRKNAELIAVQKAAEAKHRELREAVDKLENQLSEAINNADQTKRNSEDKMNQLQSMMNRQLENLLKQSSEQRTNESARKEVERNKILIEELESQLRLECGQSKHLQEQLSKVMSEKSELQDSLKTEVEKEGELSKKFKQLQCNFDEINQRHQALESKYQTCLEDHQQEMKAIRSEHAKRITAMEMELTENEKQYKTNIESIKKEFNSKLEDSRLSCEHQIETRVKEAETLGYQNCSQIKDAEIRSLQQTIKETKELNSNNEIKYQEIISQLKRDITKLKDTIKEIKDLYESKENHLLTTIKKLQEQHQSTHNTSLNDNTINETNSVQTNFISEMNPFIEVISEKLSSQFTQWRHQHVQEAIMCAKQEEINRLESEFKQRENVIRNELSEKLENTQNEKNRIIETLSRSLEGSKLDILRLEAELKEARRIAIKEVDLRREQLSEISLARETERKELISEHEHAMNEEQQKNEDIIQRIKQQHAEEIKSISSQADEKLADMEKEYKNRLKEANKRLNESQAKINDLDVVLQGALQDRKHTQEALTQSHQKILVLKETISKERTRARLAEASLRQQEKAWNDMKTRWHEERIAQLGNSLPIETRTHMEATIEALRLQVNLLRKRIAVMEEDRETNFIYPQTIHSMDQKILLQNDNILEKESPVKEKSETKQVSMENKCRAEDKCSVYLGDTGGQKSSSECLVSKTNFNPYPCKTVSSGDWLYGM</sequence>
<feature type="coiled-coil region" evidence="1">
    <location>
        <begin position="921"/>
        <end position="948"/>
    </location>
</feature>
<dbReference type="Proteomes" id="UP000050795">
    <property type="component" value="Unassembled WGS sequence"/>
</dbReference>
<dbReference type="WBParaSite" id="TREG1_29550.1">
    <property type="protein sequence ID" value="TREG1_29550.1"/>
    <property type="gene ID" value="TREG1_29550"/>
</dbReference>
<feature type="coiled-coil region" evidence="1">
    <location>
        <begin position="324"/>
        <end position="477"/>
    </location>
</feature>
<proteinExistence type="predicted"/>
<feature type="coiled-coil region" evidence="1">
    <location>
        <begin position="689"/>
        <end position="749"/>
    </location>
</feature>
<feature type="compositionally biased region" description="Basic and acidic residues" evidence="2">
    <location>
        <begin position="156"/>
        <end position="176"/>
    </location>
</feature>
<evidence type="ECO:0000313" key="3">
    <source>
        <dbReference type="Proteomes" id="UP000050795"/>
    </source>
</evidence>
<protein>
    <submittedName>
        <fullName evidence="4">Uncharacterized protein</fullName>
    </submittedName>
</protein>
<accession>A0AA85JN19</accession>
<dbReference type="AlphaFoldDB" id="A0AA85JN19"/>
<feature type="compositionally biased region" description="Acidic residues" evidence="2">
    <location>
        <begin position="218"/>
        <end position="240"/>
    </location>
</feature>
<evidence type="ECO:0000313" key="4">
    <source>
        <dbReference type="WBParaSite" id="TREG1_29550.1"/>
    </source>
</evidence>
<feature type="coiled-coil region" evidence="1">
    <location>
        <begin position="776"/>
        <end position="847"/>
    </location>
</feature>
<organism evidence="3 4">
    <name type="scientific">Trichobilharzia regenti</name>
    <name type="common">Nasal bird schistosome</name>
    <dbReference type="NCBI Taxonomy" id="157069"/>
    <lineage>
        <taxon>Eukaryota</taxon>
        <taxon>Metazoa</taxon>
        <taxon>Spiralia</taxon>
        <taxon>Lophotrochozoa</taxon>
        <taxon>Platyhelminthes</taxon>
        <taxon>Trematoda</taxon>
        <taxon>Digenea</taxon>
        <taxon>Strigeidida</taxon>
        <taxon>Schistosomatoidea</taxon>
        <taxon>Schistosomatidae</taxon>
        <taxon>Trichobilharzia</taxon>
    </lineage>
</organism>